<feature type="binding site" evidence="2">
    <location>
        <position position="151"/>
    </location>
    <ligand>
        <name>Fe cation</name>
        <dbReference type="ChEBI" id="CHEBI:24875"/>
    </ligand>
</feature>
<dbReference type="PANTHER" id="PTHR10458">
    <property type="entry name" value="PEPTIDE DEFORMYLASE"/>
    <property type="match status" value="1"/>
</dbReference>
<dbReference type="NCBIfam" id="TIGR00079">
    <property type="entry name" value="pept_deformyl"/>
    <property type="match status" value="1"/>
</dbReference>
<dbReference type="EMBL" id="LCFA01000011">
    <property type="protein sequence ID" value="KKS82275.1"/>
    <property type="molecule type" value="Genomic_DNA"/>
</dbReference>
<dbReference type="GO" id="GO:0042586">
    <property type="term" value="F:peptide deformylase activity"/>
    <property type="evidence" value="ECO:0007669"/>
    <property type="project" value="UniProtKB-UniRule"/>
</dbReference>
<accession>A0A0G1C9E6</accession>
<dbReference type="PIRSF" id="PIRSF004749">
    <property type="entry name" value="Pep_def"/>
    <property type="match status" value="1"/>
</dbReference>
<dbReference type="EC" id="3.5.1.88" evidence="2"/>
<protein>
    <recommendedName>
        <fullName evidence="2">Peptide deformylase</fullName>
        <shortName evidence="2">PDF</shortName>
        <ecNumber evidence="2">3.5.1.88</ecNumber>
    </recommendedName>
    <alternativeName>
        <fullName evidence="2">Polypeptide deformylase</fullName>
    </alternativeName>
</protein>
<comment type="cofactor">
    <cofactor evidence="2">
        <name>Fe(2+)</name>
        <dbReference type="ChEBI" id="CHEBI:29033"/>
    </cofactor>
    <text evidence="2">Binds 1 Fe(2+) ion.</text>
</comment>
<dbReference type="PRINTS" id="PR01576">
    <property type="entry name" value="PDEFORMYLASE"/>
</dbReference>
<dbReference type="NCBIfam" id="NF001159">
    <property type="entry name" value="PRK00150.1-3"/>
    <property type="match status" value="1"/>
</dbReference>
<dbReference type="PATRIC" id="fig|1619011.3.peg.483"/>
<comment type="function">
    <text evidence="2">Removes the formyl group from the N-terminal Met of newly synthesized proteins. Requires at least a dipeptide for an efficient rate of reaction. N-terminal L-methionine is a prerequisite for activity but the enzyme has broad specificity at other positions.</text>
</comment>
<sequence>MISDINKKIWTVENKNNQKLLRKRLADFDFSKYSKKEINELIKFMRKMMAENGGVGLAANQIGFNFRVFVAQLPEKKGEERGYVGKFYAVFNPEIISLSEEKINDREGCLSIPGFYGEIERSKKMEIGGFDKNQRPVKIKAGGFLARIFQHEIDHLNGKLYIDSAKNVFKVEKE</sequence>
<reference evidence="3 4" key="1">
    <citation type="journal article" date="2015" name="Nature">
        <title>rRNA introns, odd ribosomes, and small enigmatic genomes across a large radiation of phyla.</title>
        <authorList>
            <person name="Brown C.T."/>
            <person name="Hug L.A."/>
            <person name="Thomas B.C."/>
            <person name="Sharon I."/>
            <person name="Castelle C.J."/>
            <person name="Singh A."/>
            <person name="Wilkins M.J."/>
            <person name="Williams K.H."/>
            <person name="Banfield J.F."/>
        </authorList>
    </citation>
    <scope>NUCLEOTIDE SEQUENCE [LARGE SCALE GENOMIC DNA]</scope>
</reference>
<dbReference type="Pfam" id="PF01327">
    <property type="entry name" value="Pep_deformylase"/>
    <property type="match status" value="1"/>
</dbReference>
<feature type="active site" evidence="2">
    <location>
        <position position="152"/>
    </location>
</feature>
<keyword evidence="2" id="KW-0408">Iron</keyword>
<dbReference type="Proteomes" id="UP000034810">
    <property type="component" value="Unassembled WGS sequence"/>
</dbReference>
<feature type="binding site" evidence="2">
    <location>
        <position position="155"/>
    </location>
    <ligand>
        <name>Fe cation</name>
        <dbReference type="ChEBI" id="CHEBI:24875"/>
    </ligand>
</feature>
<dbReference type="HAMAP" id="MF_00163">
    <property type="entry name" value="Pep_deformylase"/>
    <property type="match status" value="1"/>
</dbReference>
<dbReference type="AlphaFoldDB" id="A0A0G1C9E6"/>
<dbReference type="CDD" id="cd00487">
    <property type="entry name" value="Pep_deformylase"/>
    <property type="match status" value="1"/>
</dbReference>
<keyword evidence="2" id="KW-0378">Hydrolase</keyword>
<evidence type="ECO:0000256" key="2">
    <source>
        <dbReference type="HAMAP-Rule" id="MF_00163"/>
    </source>
</evidence>
<dbReference type="GO" id="GO:0006412">
    <property type="term" value="P:translation"/>
    <property type="evidence" value="ECO:0007669"/>
    <property type="project" value="UniProtKB-UniRule"/>
</dbReference>
<evidence type="ECO:0000313" key="3">
    <source>
        <dbReference type="EMBL" id="KKS82275.1"/>
    </source>
</evidence>
<name>A0A0G1C9E6_9BACT</name>
<organism evidence="3 4">
    <name type="scientific">Candidatus Wolfebacteria bacterium GW2011_GWC1_43_10</name>
    <dbReference type="NCBI Taxonomy" id="1619011"/>
    <lineage>
        <taxon>Bacteria</taxon>
        <taxon>Candidatus Wolfeibacteriota</taxon>
    </lineage>
</organism>
<proteinExistence type="inferred from homology"/>
<keyword evidence="2" id="KW-0479">Metal-binding</keyword>
<dbReference type="Gene3D" id="3.90.45.10">
    <property type="entry name" value="Peptide deformylase"/>
    <property type="match status" value="1"/>
</dbReference>
<evidence type="ECO:0000313" key="4">
    <source>
        <dbReference type="Proteomes" id="UP000034810"/>
    </source>
</evidence>
<dbReference type="PANTHER" id="PTHR10458:SF22">
    <property type="entry name" value="PEPTIDE DEFORMYLASE"/>
    <property type="match status" value="1"/>
</dbReference>
<comment type="caution">
    <text evidence="3">The sequence shown here is derived from an EMBL/GenBank/DDBJ whole genome shotgun (WGS) entry which is preliminary data.</text>
</comment>
<dbReference type="InterPro" id="IPR023635">
    <property type="entry name" value="Peptide_deformylase"/>
</dbReference>
<keyword evidence="2" id="KW-0648">Protein biosynthesis</keyword>
<dbReference type="InterPro" id="IPR036821">
    <property type="entry name" value="Peptide_deformylase_sf"/>
</dbReference>
<evidence type="ECO:0000256" key="1">
    <source>
        <dbReference type="ARBA" id="ARBA00010759"/>
    </source>
</evidence>
<dbReference type="SUPFAM" id="SSF56420">
    <property type="entry name" value="Peptide deformylase"/>
    <property type="match status" value="1"/>
</dbReference>
<dbReference type="GO" id="GO:0046872">
    <property type="term" value="F:metal ion binding"/>
    <property type="evidence" value="ECO:0007669"/>
    <property type="project" value="UniProtKB-KW"/>
</dbReference>
<comment type="similarity">
    <text evidence="1 2">Belongs to the polypeptide deformylase family.</text>
</comment>
<gene>
    <name evidence="2" type="primary">def</name>
    <name evidence="3" type="ORF">UV58_C0011G0029</name>
</gene>
<comment type="catalytic activity">
    <reaction evidence="2">
        <text>N-terminal N-formyl-L-methionyl-[peptide] + H2O = N-terminal L-methionyl-[peptide] + formate</text>
        <dbReference type="Rhea" id="RHEA:24420"/>
        <dbReference type="Rhea" id="RHEA-COMP:10639"/>
        <dbReference type="Rhea" id="RHEA-COMP:10640"/>
        <dbReference type="ChEBI" id="CHEBI:15377"/>
        <dbReference type="ChEBI" id="CHEBI:15740"/>
        <dbReference type="ChEBI" id="CHEBI:49298"/>
        <dbReference type="ChEBI" id="CHEBI:64731"/>
        <dbReference type="EC" id="3.5.1.88"/>
    </reaction>
</comment>
<feature type="binding site" evidence="2">
    <location>
        <position position="109"/>
    </location>
    <ligand>
        <name>Fe cation</name>
        <dbReference type="ChEBI" id="CHEBI:24875"/>
    </ligand>
</feature>